<gene>
    <name evidence="2" type="ORF">HELGO_WM14594</name>
</gene>
<feature type="compositionally biased region" description="Basic residues" evidence="1">
    <location>
        <begin position="286"/>
        <end position="298"/>
    </location>
</feature>
<evidence type="ECO:0000313" key="2">
    <source>
        <dbReference type="EMBL" id="CAA6810771.1"/>
    </source>
</evidence>
<dbReference type="AlphaFoldDB" id="A0A6S6SUC7"/>
<feature type="region of interest" description="Disordered" evidence="1">
    <location>
        <begin position="285"/>
        <end position="306"/>
    </location>
</feature>
<accession>A0A6S6SUC7</accession>
<reference evidence="2" key="1">
    <citation type="submission" date="2020-01" db="EMBL/GenBank/DDBJ databases">
        <authorList>
            <person name="Meier V. D."/>
            <person name="Meier V D."/>
        </authorList>
    </citation>
    <scope>NUCLEOTIDE SEQUENCE</scope>
    <source>
        <strain evidence="2">HLG_WM_MAG_10</strain>
    </source>
</reference>
<evidence type="ECO:0000256" key="1">
    <source>
        <dbReference type="SAM" id="MobiDB-lite"/>
    </source>
</evidence>
<sequence>MKKTIREIIKWIFVVNVVWSVHTIQAQVALYPEVYPGVPFNLMKATELGNNKCSIWKGTYQKGANDQSGEMWSNSIEAAYQYQRYEFIEGKMSLISTYLESGFKDWSMEFFYKENLVSAIEKLDYDSLQNTSLGFAYIYKYEHDGTPFQRVKMHGHPNKGVRLLDQFEFDSLNQVIRQKTTAIGYSPQMDSLFGLLDKEQLLTITEYTDSTFARRVYKNMYENTKDVKTFLDEAGQAVITQVRNSSGKILFTIDYKYDNNQQSQKIHWVMREQVTSPEELPEVVTGKHKRKKKKKTSTKLKTSPRTLKATEGNIAVTEKAQPLPPIPEVYKLEYFTYNSEGLLEMHITEEDGVQTILEYTYFSE</sequence>
<protein>
    <submittedName>
        <fullName evidence="2">Uncharacterized protein</fullName>
    </submittedName>
</protein>
<dbReference type="EMBL" id="CACVAQ010000169">
    <property type="protein sequence ID" value="CAA6810771.1"/>
    <property type="molecule type" value="Genomic_DNA"/>
</dbReference>
<name>A0A6S6SUC7_9BACT</name>
<organism evidence="2">
    <name type="scientific">uncultured Aureispira sp</name>
    <dbReference type="NCBI Taxonomy" id="1331704"/>
    <lineage>
        <taxon>Bacteria</taxon>
        <taxon>Pseudomonadati</taxon>
        <taxon>Bacteroidota</taxon>
        <taxon>Saprospiria</taxon>
        <taxon>Saprospirales</taxon>
        <taxon>Saprospiraceae</taxon>
        <taxon>Aureispira</taxon>
        <taxon>environmental samples</taxon>
    </lineage>
</organism>
<proteinExistence type="predicted"/>